<comment type="caution">
    <text evidence="2">The sequence shown here is derived from an EMBL/GenBank/DDBJ whole genome shotgun (WGS) entry which is preliminary data.</text>
</comment>
<sequence length="219" mass="23055">MLPSEHPFVKPLADPSNYALPIPIVSLPACRSSSTPPSSESVTPSSAPAVVQPATHVTSVHALHSAPHLPREPAVLGCATGQVRRMRSVLDMKLGAMATSLDASLSPDPLALSPPNTTLPTPAPHPPAHRQRCASENVPDKNQLSLHARAHMVDAFGIAIPHSTQRKMRIYGVREPVCCRTDDGWEFAMAATSPAASDDGCSIVLADSPSTLDLSALMC</sequence>
<dbReference type="AlphaFoldDB" id="A0A2V3IYK2"/>
<feature type="compositionally biased region" description="Low complexity" evidence="1">
    <location>
        <begin position="106"/>
        <end position="120"/>
    </location>
</feature>
<dbReference type="EMBL" id="NBIV01000027">
    <property type="protein sequence ID" value="PXF47201.1"/>
    <property type="molecule type" value="Genomic_DNA"/>
</dbReference>
<proteinExistence type="predicted"/>
<feature type="region of interest" description="Disordered" evidence="1">
    <location>
        <begin position="106"/>
        <end position="137"/>
    </location>
</feature>
<organism evidence="2 3">
    <name type="scientific">Gracilariopsis chorda</name>
    <dbReference type="NCBI Taxonomy" id="448386"/>
    <lineage>
        <taxon>Eukaryota</taxon>
        <taxon>Rhodophyta</taxon>
        <taxon>Florideophyceae</taxon>
        <taxon>Rhodymeniophycidae</taxon>
        <taxon>Gracilariales</taxon>
        <taxon>Gracilariaceae</taxon>
        <taxon>Gracilariopsis</taxon>
    </lineage>
</organism>
<dbReference type="Proteomes" id="UP000247409">
    <property type="component" value="Unassembled WGS sequence"/>
</dbReference>
<protein>
    <submittedName>
        <fullName evidence="2">Uncharacterized protein</fullName>
    </submittedName>
</protein>
<keyword evidence="3" id="KW-1185">Reference proteome</keyword>
<reference evidence="2 3" key="1">
    <citation type="journal article" date="2018" name="Mol. Biol. Evol.">
        <title>Analysis of the draft genome of the red seaweed Gracilariopsis chorda provides insights into genome size evolution in Rhodophyta.</title>
        <authorList>
            <person name="Lee J."/>
            <person name="Yang E.C."/>
            <person name="Graf L."/>
            <person name="Yang J.H."/>
            <person name="Qiu H."/>
            <person name="Zel Zion U."/>
            <person name="Chan C.X."/>
            <person name="Stephens T.G."/>
            <person name="Weber A.P.M."/>
            <person name="Boo G.H."/>
            <person name="Boo S.M."/>
            <person name="Kim K.M."/>
            <person name="Shin Y."/>
            <person name="Jung M."/>
            <person name="Lee S.J."/>
            <person name="Yim H.S."/>
            <person name="Lee J.H."/>
            <person name="Bhattacharya D."/>
            <person name="Yoon H.S."/>
        </authorList>
    </citation>
    <scope>NUCLEOTIDE SEQUENCE [LARGE SCALE GENOMIC DNA]</scope>
    <source>
        <strain evidence="2 3">SKKU-2015</strain>
        <tissue evidence="2">Whole body</tissue>
    </source>
</reference>
<accession>A0A2V3IYK2</accession>
<feature type="region of interest" description="Disordered" evidence="1">
    <location>
        <begin position="30"/>
        <end position="49"/>
    </location>
</feature>
<evidence type="ECO:0000256" key="1">
    <source>
        <dbReference type="SAM" id="MobiDB-lite"/>
    </source>
</evidence>
<feature type="compositionally biased region" description="Low complexity" evidence="1">
    <location>
        <begin position="32"/>
        <end position="49"/>
    </location>
</feature>
<evidence type="ECO:0000313" key="2">
    <source>
        <dbReference type="EMBL" id="PXF47201.1"/>
    </source>
</evidence>
<name>A0A2V3IYK2_9FLOR</name>
<evidence type="ECO:0000313" key="3">
    <source>
        <dbReference type="Proteomes" id="UP000247409"/>
    </source>
</evidence>
<gene>
    <name evidence="2" type="ORF">BWQ96_02976</name>
</gene>